<evidence type="ECO:0000256" key="4">
    <source>
        <dbReference type="ARBA" id="ARBA00022801"/>
    </source>
</evidence>
<feature type="chain" id="PRO_5037955657" evidence="7">
    <location>
        <begin position="23"/>
        <end position="286"/>
    </location>
</feature>
<keyword evidence="7" id="KW-0732">Signal</keyword>
<dbReference type="SUPFAM" id="SSF48537">
    <property type="entry name" value="Phospholipase C/P1 nuclease"/>
    <property type="match status" value="1"/>
</dbReference>
<organism evidence="8 9">
    <name type="scientific">Novosphingobium aureum</name>
    <dbReference type="NCBI Taxonomy" id="2792964"/>
    <lineage>
        <taxon>Bacteria</taxon>
        <taxon>Pseudomonadati</taxon>
        <taxon>Pseudomonadota</taxon>
        <taxon>Alphaproteobacteria</taxon>
        <taxon>Sphingomonadales</taxon>
        <taxon>Sphingomonadaceae</taxon>
        <taxon>Novosphingobium</taxon>
    </lineage>
</organism>
<keyword evidence="3" id="KW-0255">Endonuclease</keyword>
<dbReference type="GO" id="GO:0003676">
    <property type="term" value="F:nucleic acid binding"/>
    <property type="evidence" value="ECO:0007669"/>
    <property type="project" value="InterPro"/>
</dbReference>
<dbReference type="GO" id="GO:0046872">
    <property type="term" value="F:metal ion binding"/>
    <property type="evidence" value="ECO:0007669"/>
    <property type="project" value="UniProtKB-KW"/>
</dbReference>
<dbReference type="GO" id="GO:0004519">
    <property type="term" value="F:endonuclease activity"/>
    <property type="evidence" value="ECO:0007669"/>
    <property type="project" value="UniProtKB-KW"/>
</dbReference>
<dbReference type="PANTHER" id="PTHR33146">
    <property type="entry name" value="ENDONUCLEASE 4"/>
    <property type="match status" value="1"/>
</dbReference>
<sequence length="286" mass="31556">MKRLLVSLAGLAGLLVSGQAQAWGAYGHRTVGAIAWENVAPETRSAIRRLLAHQEEIDTPQCAMHSIEDAAVWPDCIKGERWRWAFASSWHYHDQPICGSFDLKTECRDGNCATAQIERNERLLADRKLAPVLRLEALAFVVHFVGDIHQPLHVGENHDLGGNRIKADYGIAPGRNLHSIWDGVLAERAITSARPPLVRRYSAAEKAELATGSVEDWARESWQVSKDFLYPAAFGELPCDDAGKAKEGKKIVWSNEATQAAIPIIDKRIEQAGLRLAKMLDKALGA</sequence>
<evidence type="ECO:0000256" key="6">
    <source>
        <dbReference type="ARBA" id="ARBA00023180"/>
    </source>
</evidence>
<dbReference type="Proteomes" id="UP000617634">
    <property type="component" value="Unassembled WGS sequence"/>
</dbReference>
<evidence type="ECO:0000313" key="9">
    <source>
        <dbReference type="Proteomes" id="UP000617634"/>
    </source>
</evidence>
<evidence type="ECO:0000256" key="7">
    <source>
        <dbReference type="SAM" id="SignalP"/>
    </source>
</evidence>
<gene>
    <name evidence="8" type="ORF">I5E68_04380</name>
</gene>
<keyword evidence="5" id="KW-1015">Disulfide bond</keyword>
<evidence type="ECO:0000256" key="3">
    <source>
        <dbReference type="ARBA" id="ARBA00022759"/>
    </source>
</evidence>
<keyword evidence="1" id="KW-0540">Nuclease</keyword>
<dbReference type="GO" id="GO:0016788">
    <property type="term" value="F:hydrolase activity, acting on ester bonds"/>
    <property type="evidence" value="ECO:0007669"/>
    <property type="project" value="InterPro"/>
</dbReference>
<feature type="signal peptide" evidence="7">
    <location>
        <begin position="1"/>
        <end position="22"/>
    </location>
</feature>
<name>A0A931HA52_9SPHN</name>
<evidence type="ECO:0000256" key="2">
    <source>
        <dbReference type="ARBA" id="ARBA00022723"/>
    </source>
</evidence>
<proteinExistence type="predicted"/>
<dbReference type="Gene3D" id="1.10.575.10">
    <property type="entry name" value="P1 Nuclease"/>
    <property type="match status" value="1"/>
</dbReference>
<keyword evidence="9" id="KW-1185">Reference proteome</keyword>
<dbReference type="InterPro" id="IPR003154">
    <property type="entry name" value="S1/P1nuclease"/>
</dbReference>
<dbReference type="GO" id="GO:0006308">
    <property type="term" value="P:DNA catabolic process"/>
    <property type="evidence" value="ECO:0007669"/>
    <property type="project" value="InterPro"/>
</dbReference>
<comment type="caution">
    <text evidence="8">The sequence shown here is derived from an EMBL/GenBank/DDBJ whole genome shotgun (WGS) entry which is preliminary data.</text>
</comment>
<keyword evidence="4" id="KW-0378">Hydrolase</keyword>
<accession>A0A931HA52</accession>
<evidence type="ECO:0000256" key="1">
    <source>
        <dbReference type="ARBA" id="ARBA00022722"/>
    </source>
</evidence>
<dbReference type="InterPro" id="IPR008947">
    <property type="entry name" value="PLipase_C/P1_nuclease_dom_sf"/>
</dbReference>
<dbReference type="EMBL" id="JADZGI010000001">
    <property type="protein sequence ID" value="MBH0112190.1"/>
    <property type="molecule type" value="Genomic_DNA"/>
</dbReference>
<keyword evidence="6" id="KW-0325">Glycoprotein</keyword>
<evidence type="ECO:0000256" key="5">
    <source>
        <dbReference type="ARBA" id="ARBA00023157"/>
    </source>
</evidence>
<dbReference type="AlphaFoldDB" id="A0A931HA52"/>
<dbReference type="Pfam" id="PF02265">
    <property type="entry name" value="S1-P1_nuclease"/>
    <property type="match status" value="1"/>
</dbReference>
<protein>
    <submittedName>
        <fullName evidence="8">S1/P1 nuclease</fullName>
    </submittedName>
</protein>
<reference evidence="8" key="1">
    <citation type="submission" date="2020-11" db="EMBL/GenBank/DDBJ databases">
        <title>Novosphingobium aureum sp. nov., a marine bacterium isolated from sediment of a salt flat.</title>
        <authorList>
            <person name="Yoo Y."/>
            <person name="Kim J.-J."/>
        </authorList>
    </citation>
    <scope>NUCLEOTIDE SEQUENCE</scope>
    <source>
        <strain evidence="8">YJ-S2-02</strain>
    </source>
</reference>
<evidence type="ECO:0000313" key="8">
    <source>
        <dbReference type="EMBL" id="MBH0112190.1"/>
    </source>
</evidence>
<dbReference type="PANTHER" id="PTHR33146:SF26">
    <property type="entry name" value="ENDONUCLEASE 4"/>
    <property type="match status" value="1"/>
</dbReference>
<dbReference type="CDD" id="cd11010">
    <property type="entry name" value="S1-P1_nuclease"/>
    <property type="match status" value="1"/>
</dbReference>
<keyword evidence="2" id="KW-0479">Metal-binding</keyword>